<keyword evidence="8" id="KW-0408">Iron</keyword>
<keyword evidence="4 11" id="KW-0812">Transmembrane</keyword>
<keyword evidence="7" id="KW-0560">Oxidoreductase</keyword>
<feature type="domain" description="Fatty acid desaturase" evidence="13">
    <location>
        <begin position="156"/>
        <end position="396"/>
    </location>
</feature>
<comment type="similarity">
    <text evidence="2">Belongs to the fatty acid desaturase type 1 family.</text>
</comment>
<dbReference type="Gene3D" id="3.10.120.10">
    <property type="entry name" value="Cytochrome b5-like heme/steroid binding domain"/>
    <property type="match status" value="1"/>
</dbReference>
<keyword evidence="10 11" id="KW-0472">Membrane</keyword>
<evidence type="ECO:0000256" key="2">
    <source>
        <dbReference type="ARBA" id="ARBA00009295"/>
    </source>
</evidence>
<evidence type="ECO:0000256" key="3">
    <source>
        <dbReference type="ARBA" id="ARBA00022617"/>
    </source>
</evidence>
<feature type="transmembrane region" description="Helical" evidence="11">
    <location>
        <begin position="247"/>
        <end position="265"/>
    </location>
</feature>
<organism evidence="14 15">
    <name type="scientific">Orchesella dallaii</name>
    <dbReference type="NCBI Taxonomy" id="48710"/>
    <lineage>
        <taxon>Eukaryota</taxon>
        <taxon>Metazoa</taxon>
        <taxon>Ecdysozoa</taxon>
        <taxon>Arthropoda</taxon>
        <taxon>Hexapoda</taxon>
        <taxon>Collembola</taxon>
        <taxon>Entomobryomorpha</taxon>
        <taxon>Entomobryoidea</taxon>
        <taxon>Orchesellidae</taxon>
        <taxon>Orchesellinae</taxon>
        <taxon>Orchesella</taxon>
    </lineage>
</organism>
<protein>
    <recommendedName>
        <fullName evidence="16">Fatty acid desaturase 2</fullName>
    </recommendedName>
</protein>
<evidence type="ECO:0000256" key="6">
    <source>
        <dbReference type="ARBA" id="ARBA00022989"/>
    </source>
</evidence>
<dbReference type="CDD" id="cd03506">
    <property type="entry name" value="Delta6-FADS-like"/>
    <property type="match status" value="1"/>
</dbReference>
<dbReference type="Pfam" id="PF00487">
    <property type="entry name" value="FA_desaturase"/>
    <property type="match status" value="1"/>
</dbReference>
<evidence type="ECO:0000256" key="8">
    <source>
        <dbReference type="ARBA" id="ARBA00023004"/>
    </source>
</evidence>
<feature type="transmembrane region" description="Helical" evidence="11">
    <location>
        <begin position="285"/>
        <end position="306"/>
    </location>
</feature>
<name>A0ABP1QUX2_9HEXA</name>
<dbReference type="PANTHER" id="PTHR19353">
    <property type="entry name" value="FATTY ACID DESATURASE 2"/>
    <property type="match status" value="1"/>
</dbReference>
<dbReference type="InterPro" id="IPR036400">
    <property type="entry name" value="Cyt_B5-like_heme/steroid_sf"/>
</dbReference>
<dbReference type="Proteomes" id="UP001642540">
    <property type="component" value="Unassembled WGS sequence"/>
</dbReference>
<evidence type="ECO:0000256" key="1">
    <source>
        <dbReference type="ARBA" id="ARBA00004141"/>
    </source>
</evidence>
<proteinExistence type="inferred from homology"/>
<dbReference type="EMBL" id="CAXLJM020000048">
    <property type="protein sequence ID" value="CAL8112317.1"/>
    <property type="molecule type" value="Genomic_DNA"/>
</dbReference>
<evidence type="ECO:0000313" key="14">
    <source>
        <dbReference type="EMBL" id="CAL8112317.1"/>
    </source>
</evidence>
<evidence type="ECO:0000256" key="5">
    <source>
        <dbReference type="ARBA" id="ARBA00022723"/>
    </source>
</evidence>
<comment type="subcellular location">
    <subcellularLocation>
        <location evidence="1">Membrane</location>
        <topology evidence="1">Multi-pass membrane protein</topology>
    </subcellularLocation>
</comment>
<dbReference type="PROSITE" id="PS00191">
    <property type="entry name" value="CYTOCHROME_B5_1"/>
    <property type="match status" value="1"/>
</dbReference>
<gene>
    <name evidence="14" type="ORF">ODALV1_LOCUS15590</name>
</gene>
<evidence type="ECO:0000259" key="13">
    <source>
        <dbReference type="Pfam" id="PF00487"/>
    </source>
</evidence>
<dbReference type="PANTHER" id="PTHR19353:SF88">
    <property type="entry name" value="DELTA(5) FATTY ACID DESATURASE FAT-4"/>
    <property type="match status" value="1"/>
</dbReference>
<evidence type="ECO:0000256" key="9">
    <source>
        <dbReference type="ARBA" id="ARBA00023098"/>
    </source>
</evidence>
<evidence type="ECO:0008006" key="16">
    <source>
        <dbReference type="Google" id="ProtNLM"/>
    </source>
</evidence>
<feature type="domain" description="Cytochrome b5 heme-binding" evidence="12">
    <location>
        <begin position="25"/>
        <end position="69"/>
    </location>
</feature>
<accession>A0ABP1QUX2</accession>
<dbReference type="InterPro" id="IPR012171">
    <property type="entry name" value="Fatty_acid_desaturase"/>
</dbReference>
<evidence type="ECO:0000259" key="12">
    <source>
        <dbReference type="Pfam" id="PF00173"/>
    </source>
</evidence>
<sequence length="424" mass="49291">MAPYQDTTFKGTQPEDRVNKVKEILYDGVYYNVTDFIGIHPGGRQIMEYFCTAGEDATLPIQQFHSRTIGKVNGLLKSFKKRPASDLEDVKTQKVQEKNKQLTDDFTKLYLELKAEGLFKPSYFHTVYRILEMVMLAAVGLFLITQTSNFLVKSLGCIFLSLGQIRALGVMHETGHLSLTGNPKWDRLIQAFAHGSFMGHSAIFWRRYHSLHHAQTSRLKHDLDFEHLPVVLLNINVIDDPKKDQNIVLRHPLLLAPVALLFQTWKLQFWETGTHLVKHRIPSEILAIGIYYFFAWHVGILPWIVCTAMTMSHFGFTTSLNHSYLPITTKPTHWVEQALVHTVNIEQSWWCDWWMFYLNFQIEHHLFPTMPQFRNRRAVERVKALAQKHGLPYRVYSYKDACVKSMKNLLDISDELKRIHNHGD</sequence>
<dbReference type="InterPro" id="IPR001199">
    <property type="entry name" value="Cyt_B5-like_heme/steroid-bd"/>
</dbReference>
<keyword evidence="3" id="KW-0349">Heme</keyword>
<evidence type="ECO:0000313" key="15">
    <source>
        <dbReference type="Proteomes" id="UP001642540"/>
    </source>
</evidence>
<evidence type="ECO:0000256" key="7">
    <source>
        <dbReference type="ARBA" id="ARBA00023002"/>
    </source>
</evidence>
<reference evidence="14 15" key="1">
    <citation type="submission" date="2024-08" db="EMBL/GenBank/DDBJ databases">
        <authorList>
            <person name="Cucini C."/>
            <person name="Frati F."/>
        </authorList>
    </citation>
    <scope>NUCLEOTIDE SEQUENCE [LARGE SCALE GENOMIC DNA]</scope>
</reference>
<dbReference type="SUPFAM" id="SSF55856">
    <property type="entry name" value="Cytochrome b5-like heme/steroid binding domain"/>
    <property type="match status" value="1"/>
</dbReference>
<feature type="transmembrane region" description="Helical" evidence="11">
    <location>
        <begin position="126"/>
        <end position="144"/>
    </location>
</feature>
<dbReference type="InterPro" id="IPR005804">
    <property type="entry name" value="FA_desaturase_dom"/>
</dbReference>
<evidence type="ECO:0000256" key="4">
    <source>
        <dbReference type="ARBA" id="ARBA00022692"/>
    </source>
</evidence>
<keyword evidence="5" id="KW-0479">Metal-binding</keyword>
<evidence type="ECO:0000256" key="10">
    <source>
        <dbReference type="ARBA" id="ARBA00023136"/>
    </source>
</evidence>
<keyword evidence="15" id="KW-1185">Reference proteome</keyword>
<dbReference type="PIRSF" id="PIRSF015921">
    <property type="entry name" value="FA_sphinglp_des"/>
    <property type="match status" value="1"/>
</dbReference>
<dbReference type="InterPro" id="IPR018506">
    <property type="entry name" value="Cyt_B5_heme-BS"/>
</dbReference>
<comment type="caution">
    <text evidence="14">The sequence shown here is derived from an EMBL/GenBank/DDBJ whole genome shotgun (WGS) entry which is preliminary data.</text>
</comment>
<keyword evidence="9" id="KW-0443">Lipid metabolism</keyword>
<keyword evidence="6 11" id="KW-1133">Transmembrane helix</keyword>
<evidence type="ECO:0000256" key="11">
    <source>
        <dbReference type="SAM" id="Phobius"/>
    </source>
</evidence>
<dbReference type="Pfam" id="PF00173">
    <property type="entry name" value="Cyt-b5"/>
    <property type="match status" value="1"/>
</dbReference>